<feature type="compositionally biased region" description="Polar residues" evidence="1">
    <location>
        <begin position="317"/>
        <end position="326"/>
    </location>
</feature>
<dbReference type="InterPro" id="IPR011993">
    <property type="entry name" value="PH-like_dom_sf"/>
</dbReference>
<proteinExistence type="predicted"/>
<comment type="caution">
    <text evidence="3">The sequence shown here is derived from an EMBL/GenBank/DDBJ whole genome shotgun (WGS) entry which is preliminary data.</text>
</comment>
<feature type="region of interest" description="Disordered" evidence="1">
    <location>
        <begin position="317"/>
        <end position="336"/>
    </location>
</feature>
<dbReference type="PANTHER" id="PTHR11232:SF57">
    <property type="entry name" value="RE46159P"/>
    <property type="match status" value="1"/>
</dbReference>
<dbReference type="EMBL" id="JAODUO010000836">
    <property type="protein sequence ID" value="KAK2174002.1"/>
    <property type="molecule type" value="Genomic_DNA"/>
</dbReference>
<accession>A0AAD9KMQ6</accession>
<evidence type="ECO:0000259" key="2">
    <source>
        <dbReference type="PROSITE" id="PS01179"/>
    </source>
</evidence>
<dbReference type="PANTHER" id="PTHR11232">
    <property type="entry name" value="PHOSPHOTYROSINE INTERACTION DOMAIN-CONTAINING FAMILY MEMBER"/>
    <property type="match status" value="1"/>
</dbReference>
<sequence length="336" mass="36304">MDPTPVGEVADAPSRDNDIDVSQLSDEIERIMSTALGTHDVTPPDASCGEEISSSDGDSDVMMTYSTCSTASVSSARFAPSGFCHDDADPDAPEVESPGNGSASRGGSRDNAAKSAAETKKRKGLLGFFNRSRKDATALADGRHRVVNGNDVRVMALPQVFLVKYIGMLPCSGLWGVEHVRAPVAQLVARFNDRCGTDDPLPLIQLHVTKSGIHTCALTARDLERRVAPRVPGKDAELVPIELISFGTQDAKYTHVFCFVVVREISSRSRNLECHVYVCDSTLSARRLALSLSLAFRLYTQERGDKPFEFCVDLRQSSETTESEGTAPSGETDFDA</sequence>
<organism evidence="3 4">
    <name type="scientific">Ridgeia piscesae</name>
    <name type="common">Tubeworm</name>
    <dbReference type="NCBI Taxonomy" id="27915"/>
    <lineage>
        <taxon>Eukaryota</taxon>
        <taxon>Metazoa</taxon>
        <taxon>Spiralia</taxon>
        <taxon>Lophotrochozoa</taxon>
        <taxon>Annelida</taxon>
        <taxon>Polychaeta</taxon>
        <taxon>Sedentaria</taxon>
        <taxon>Canalipalpata</taxon>
        <taxon>Sabellida</taxon>
        <taxon>Siboglinidae</taxon>
        <taxon>Ridgeia</taxon>
    </lineage>
</organism>
<feature type="region of interest" description="Disordered" evidence="1">
    <location>
        <begin position="84"/>
        <end position="118"/>
    </location>
</feature>
<reference evidence="3" key="1">
    <citation type="journal article" date="2023" name="Mol. Biol. Evol.">
        <title>Third-Generation Sequencing Reveals the Adaptive Role of the Epigenome in Three Deep-Sea Polychaetes.</title>
        <authorList>
            <person name="Perez M."/>
            <person name="Aroh O."/>
            <person name="Sun Y."/>
            <person name="Lan Y."/>
            <person name="Juniper S.K."/>
            <person name="Young C.R."/>
            <person name="Angers B."/>
            <person name="Qian P.Y."/>
        </authorList>
    </citation>
    <scope>NUCLEOTIDE SEQUENCE</scope>
    <source>
        <strain evidence="3">R07B-5</strain>
    </source>
</reference>
<dbReference type="InterPro" id="IPR006020">
    <property type="entry name" value="PTB/PI_dom"/>
</dbReference>
<dbReference type="SUPFAM" id="SSF50729">
    <property type="entry name" value="PH domain-like"/>
    <property type="match status" value="1"/>
</dbReference>
<feature type="domain" description="PID" evidence="2">
    <location>
        <begin position="240"/>
        <end position="307"/>
    </location>
</feature>
<feature type="region of interest" description="Disordered" evidence="1">
    <location>
        <begin position="1"/>
        <end position="21"/>
    </location>
</feature>
<evidence type="ECO:0000313" key="4">
    <source>
        <dbReference type="Proteomes" id="UP001209878"/>
    </source>
</evidence>
<gene>
    <name evidence="3" type="ORF">NP493_836g01027</name>
</gene>
<dbReference type="InterPro" id="IPR051133">
    <property type="entry name" value="Adapter_Engulfment-Domain"/>
</dbReference>
<dbReference type="Gene3D" id="2.30.29.30">
    <property type="entry name" value="Pleckstrin-homology domain (PH domain)/Phosphotyrosine-binding domain (PTB)"/>
    <property type="match status" value="1"/>
</dbReference>
<feature type="region of interest" description="Disordered" evidence="1">
    <location>
        <begin position="35"/>
        <end position="59"/>
    </location>
</feature>
<dbReference type="Proteomes" id="UP001209878">
    <property type="component" value="Unassembled WGS sequence"/>
</dbReference>
<dbReference type="AlphaFoldDB" id="A0AAD9KMQ6"/>
<keyword evidence="4" id="KW-1185">Reference proteome</keyword>
<dbReference type="PROSITE" id="PS01179">
    <property type="entry name" value="PID"/>
    <property type="match status" value="1"/>
</dbReference>
<name>A0AAD9KMQ6_RIDPI</name>
<evidence type="ECO:0000313" key="3">
    <source>
        <dbReference type="EMBL" id="KAK2174002.1"/>
    </source>
</evidence>
<evidence type="ECO:0000256" key="1">
    <source>
        <dbReference type="SAM" id="MobiDB-lite"/>
    </source>
</evidence>
<protein>
    <recommendedName>
        <fullName evidence="2">PID domain-containing protein</fullName>
    </recommendedName>
</protein>